<dbReference type="InterPro" id="IPR029052">
    <property type="entry name" value="Metallo-depent_PP-like"/>
</dbReference>
<dbReference type="SUPFAM" id="SSF56300">
    <property type="entry name" value="Metallo-dependent phosphatases"/>
    <property type="match status" value="1"/>
</dbReference>
<reference evidence="1 2" key="1">
    <citation type="submission" date="2018-09" db="EMBL/GenBank/DDBJ databases">
        <title>Metagenome Assembled Genomes from an Advanced Water Purification Facility.</title>
        <authorList>
            <person name="Stamps B.W."/>
            <person name="Spear J.R."/>
        </authorList>
    </citation>
    <scope>NUCLEOTIDE SEQUENCE [LARGE SCALE GENOMIC DNA]</scope>
    <source>
        <strain evidence="1">Bin_63_2</strain>
    </source>
</reference>
<dbReference type="InterPro" id="IPR005235">
    <property type="entry name" value="YmdB-like"/>
</dbReference>
<proteinExistence type="predicted"/>
<dbReference type="AlphaFoldDB" id="A0A5C7J692"/>
<comment type="caution">
    <text evidence="1">The sequence shown here is derived from an EMBL/GenBank/DDBJ whole genome shotgun (WGS) entry which is preliminary data.</text>
</comment>
<dbReference type="GO" id="GO:0004113">
    <property type="term" value="F:2',3'-cyclic-nucleotide 3'-phosphodiesterase activity"/>
    <property type="evidence" value="ECO:0007669"/>
    <property type="project" value="TreeGrafter"/>
</dbReference>
<evidence type="ECO:0000313" key="2">
    <source>
        <dbReference type="Proteomes" id="UP000321026"/>
    </source>
</evidence>
<gene>
    <name evidence="1" type="ORF">E6Q11_03570</name>
</gene>
<dbReference type="Gene3D" id="3.60.21.10">
    <property type="match status" value="1"/>
</dbReference>
<dbReference type="PANTHER" id="PTHR36303:SF1">
    <property type="entry name" value="2',3'-CYCLIC-NUCLEOTIDE 2'-PHOSPHODIESTERASE"/>
    <property type="match status" value="1"/>
</dbReference>
<protein>
    <submittedName>
        <fullName evidence="1">Metallophosphoesterase</fullName>
    </submittedName>
</protein>
<sequence length="247" mass="27654">MVAEHLPTLRAKYTPDVVIANNENISHGKGPRMNQIRWCEEMGIDIFTGGNHSLVSKDDIRDYMDAPNSRQLRPINSYGDDAPGAGERTFEFKGKKILVINALGRAYMKIEYENPFPLIESILKKYSGVQLEAILVDFHKETTSEGYAMANFLDGRVSLLWGTHTHIQTADAEIWPGGMGFISDLGFAGARRSLIGVEWETSKHRFIEGRQEGLMSPDENGVGVLSGMYAEIVDKKCIKIEPFRICE</sequence>
<dbReference type="Pfam" id="PF13277">
    <property type="entry name" value="YmdB"/>
    <property type="match status" value="1"/>
</dbReference>
<organism evidence="1 2">
    <name type="scientific">Candidatus Dojkabacteria bacterium</name>
    <dbReference type="NCBI Taxonomy" id="2099670"/>
    <lineage>
        <taxon>Bacteria</taxon>
        <taxon>Candidatus Dojkabacteria</taxon>
    </lineage>
</organism>
<accession>A0A5C7J692</accession>
<dbReference type="EMBL" id="SSDS01000057">
    <property type="protein sequence ID" value="TXG77017.1"/>
    <property type="molecule type" value="Genomic_DNA"/>
</dbReference>
<evidence type="ECO:0000313" key="1">
    <source>
        <dbReference type="EMBL" id="TXG77017.1"/>
    </source>
</evidence>
<name>A0A5C7J692_9BACT</name>
<dbReference type="Proteomes" id="UP000321026">
    <property type="component" value="Unassembled WGS sequence"/>
</dbReference>
<dbReference type="PANTHER" id="PTHR36303">
    <property type="entry name" value="2',3'-CYCLIC-NUCLEOTIDE 2'-PHOSPHODIESTERASE"/>
    <property type="match status" value="1"/>
</dbReference>